<protein>
    <submittedName>
        <fullName evidence="2">Uncharacterized protein</fullName>
    </submittedName>
</protein>
<evidence type="ECO:0000313" key="3">
    <source>
        <dbReference type="Proteomes" id="UP000886520"/>
    </source>
</evidence>
<accession>A0A9D4ZAR2</accession>
<keyword evidence="3" id="KW-1185">Reference proteome</keyword>
<gene>
    <name evidence="2" type="ORF">GOP47_0017408</name>
</gene>
<comment type="caution">
    <text evidence="2">The sequence shown here is derived from an EMBL/GenBank/DDBJ whole genome shotgun (WGS) entry which is preliminary data.</text>
</comment>
<feature type="signal peptide" evidence="1">
    <location>
        <begin position="1"/>
        <end position="23"/>
    </location>
</feature>
<keyword evidence="1" id="KW-0732">Signal</keyword>
<proteinExistence type="predicted"/>
<name>A0A9D4ZAR2_ADICA</name>
<dbReference type="AlphaFoldDB" id="A0A9D4ZAR2"/>
<organism evidence="2 3">
    <name type="scientific">Adiantum capillus-veneris</name>
    <name type="common">Maidenhair fern</name>
    <dbReference type="NCBI Taxonomy" id="13818"/>
    <lineage>
        <taxon>Eukaryota</taxon>
        <taxon>Viridiplantae</taxon>
        <taxon>Streptophyta</taxon>
        <taxon>Embryophyta</taxon>
        <taxon>Tracheophyta</taxon>
        <taxon>Polypodiopsida</taxon>
        <taxon>Polypodiidae</taxon>
        <taxon>Polypodiales</taxon>
        <taxon>Pteridineae</taxon>
        <taxon>Pteridaceae</taxon>
        <taxon>Vittarioideae</taxon>
        <taxon>Adiantum</taxon>
    </lineage>
</organism>
<feature type="chain" id="PRO_5039326027" evidence="1">
    <location>
        <begin position="24"/>
        <end position="112"/>
    </location>
</feature>
<dbReference type="EMBL" id="JABFUD020000017">
    <property type="protein sequence ID" value="KAI5066880.1"/>
    <property type="molecule type" value="Genomic_DNA"/>
</dbReference>
<evidence type="ECO:0000313" key="2">
    <source>
        <dbReference type="EMBL" id="KAI5066880.1"/>
    </source>
</evidence>
<reference evidence="2" key="1">
    <citation type="submission" date="2021-01" db="EMBL/GenBank/DDBJ databases">
        <title>Adiantum capillus-veneris genome.</title>
        <authorList>
            <person name="Fang Y."/>
            <person name="Liao Q."/>
        </authorList>
    </citation>
    <scope>NUCLEOTIDE SEQUENCE</scope>
    <source>
        <strain evidence="2">H3</strain>
        <tissue evidence="2">Leaf</tissue>
    </source>
</reference>
<dbReference type="Proteomes" id="UP000886520">
    <property type="component" value="Chromosome 17"/>
</dbReference>
<sequence>MANSVRFCTVVLLLFLLLHVAAARWTWDTFLLLAHTSETREEEQAYSESENGRAVLAGSHNQKVISHVERGDSQQPDGMAIIVGGSRLLISTDDYVPGADPSFSSIPPPPFP</sequence>
<evidence type="ECO:0000256" key="1">
    <source>
        <dbReference type="SAM" id="SignalP"/>
    </source>
</evidence>